<name>A0ABS1LZI0_9NOCA</name>
<sequence>MGIHGTAVIADTATRAEAEVMRANLRRLAVVTVDRCVLTEPHPVSNLWRASGFLELSVVEMVGADLFQGVRDARVVVADDLGSAGAVWSGWRVAEFRPEIIYRKYLPPPGGSGSHELAAHDRTDVESTIELARAWNADPVQIHRVAASFGTDGQAASGPGDRFAPWLAALGLTWPVPLRQI</sequence>
<dbReference type="EMBL" id="JAERRJ010000002">
    <property type="protein sequence ID" value="MBL1073827.1"/>
    <property type="molecule type" value="Genomic_DNA"/>
</dbReference>
<dbReference type="RefSeq" id="WP_201944351.1">
    <property type="nucleotide sequence ID" value="NZ_JAERRJ010000002.1"/>
</dbReference>
<gene>
    <name evidence="1" type="ORF">JK358_05425</name>
</gene>
<reference evidence="1 2" key="1">
    <citation type="submission" date="2021-01" db="EMBL/GenBank/DDBJ databases">
        <title>WGS of actinomycetes isolated from Thailand.</title>
        <authorList>
            <person name="Thawai C."/>
        </authorList>
    </citation>
    <scope>NUCLEOTIDE SEQUENCE [LARGE SCALE GENOMIC DNA]</scope>
    <source>
        <strain evidence="1 2">LPG 2</strain>
    </source>
</reference>
<protein>
    <submittedName>
        <fullName evidence="1">Uncharacterized protein</fullName>
    </submittedName>
</protein>
<evidence type="ECO:0000313" key="1">
    <source>
        <dbReference type="EMBL" id="MBL1073827.1"/>
    </source>
</evidence>
<comment type="caution">
    <text evidence="1">The sequence shown here is derived from an EMBL/GenBank/DDBJ whole genome shotgun (WGS) entry which is preliminary data.</text>
</comment>
<keyword evidence="2" id="KW-1185">Reference proteome</keyword>
<organism evidence="1 2">
    <name type="scientific">Nocardia acididurans</name>
    <dbReference type="NCBI Taxonomy" id="2802282"/>
    <lineage>
        <taxon>Bacteria</taxon>
        <taxon>Bacillati</taxon>
        <taxon>Actinomycetota</taxon>
        <taxon>Actinomycetes</taxon>
        <taxon>Mycobacteriales</taxon>
        <taxon>Nocardiaceae</taxon>
        <taxon>Nocardia</taxon>
    </lineage>
</organism>
<accession>A0ABS1LZI0</accession>
<evidence type="ECO:0000313" key="2">
    <source>
        <dbReference type="Proteomes" id="UP000602198"/>
    </source>
</evidence>
<dbReference type="Proteomes" id="UP000602198">
    <property type="component" value="Unassembled WGS sequence"/>
</dbReference>
<proteinExistence type="predicted"/>